<evidence type="ECO:0000256" key="4">
    <source>
        <dbReference type="ARBA" id="ARBA00022525"/>
    </source>
</evidence>
<evidence type="ECO:0000256" key="5">
    <source>
        <dbReference type="ARBA" id="ARBA00023044"/>
    </source>
</evidence>
<comment type="function">
    <text evidence="1">Acts as a pheromone, induces cells to develop competence for genetic transformation.</text>
</comment>
<evidence type="ECO:0000313" key="7">
    <source>
        <dbReference type="EMBL" id="CAB39529.1"/>
    </source>
</evidence>
<proteinExistence type="inferred from homology"/>
<dbReference type="GO" id="GO:0030420">
    <property type="term" value="P:establishment of competence for transformation"/>
    <property type="evidence" value="ECO:0007669"/>
    <property type="project" value="UniProtKB-KW"/>
</dbReference>
<gene>
    <name evidence="7" type="primary">comC</name>
</gene>
<evidence type="ECO:0000256" key="6">
    <source>
        <dbReference type="ARBA" id="ARBA00023287"/>
    </source>
</evidence>
<dbReference type="InterPro" id="IPR004288">
    <property type="entry name" value="Competence_ComC"/>
</dbReference>
<evidence type="ECO:0000256" key="2">
    <source>
        <dbReference type="ARBA" id="ARBA00004613"/>
    </source>
</evidence>
<dbReference type="Pfam" id="PF03047">
    <property type="entry name" value="ComC"/>
    <property type="match status" value="1"/>
</dbReference>
<reference evidence="7" key="2">
    <citation type="journal article" date="1999" name="Mol. Ecol.">
        <title>Chloroplast DNA variation and reticulate evolution in sexual and apomictic sections of dandelions.</title>
        <authorList>
            <person name="Wittzell H."/>
        </authorList>
    </citation>
    <scope>NUCLEOTIDE SEQUENCE</scope>
    <source>
        <strain evidence="7">Pn59</strain>
    </source>
</reference>
<comment type="subcellular location">
    <subcellularLocation>
        <location evidence="2">Secreted</location>
    </subcellularLocation>
</comment>
<dbReference type="AlphaFoldDB" id="Q9X9B7"/>
<dbReference type="GO" id="GO:0005576">
    <property type="term" value="C:extracellular region"/>
    <property type="evidence" value="ECO:0007669"/>
    <property type="project" value="UniProtKB-SubCell"/>
</dbReference>
<keyword evidence="6" id="KW-0178">Competence</keyword>
<protein>
    <submittedName>
        <fullName evidence="7">ComC protein</fullName>
    </submittedName>
</protein>
<dbReference type="EMBL" id="AJ240793">
    <property type="protein sequence ID" value="CAB39529.1"/>
    <property type="molecule type" value="Genomic_DNA"/>
</dbReference>
<organism evidence="7">
    <name type="scientific">Streptococcus pneumoniae</name>
    <dbReference type="NCBI Taxonomy" id="1313"/>
    <lineage>
        <taxon>Bacteria</taxon>
        <taxon>Bacillati</taxon>
        <taxon>Bacillota</taxon>
        <taxon>Bacilli</taxon>
        <taxon>Lactobacillales</taxon>
        <taxon>Streptococcaceae</taxon>
        <taxon>Streptococcus</taxon>
    </lineage>
</organism>
<evidence type="ECO:0000256" key="1">
    <source>
        <dbReference type="ARBA" id="ARBA00002667"/>
    </source>
</evidence>
<sequence length="49" mass="6082">MKNTVKLEQFVALKEKDLQNIQGGEMRKMNEKSFNIFNFFNFFNFFRRR</sequence>
<name>Q9X9B7_STREE</name>
<keyword evidence="5" id="KW-0588">Pheromone</keyword>
<dbReference type="GO" id="GO:0005186">
    <property type="term" value="F:pheromone activity"/>
    <property type="evidence" value="ECO:0007669"/>
    <property type="project" value="UniProtKB-KW"/>
</dbReference>
<dbReference type="RefSeq" id="WP_050129027.1">
    <property type="nucleotide sequence ID" value="NZ_CFCR01000014.1"/>
</dbReference>
<keyword evidence="4" id="KW-0964">Secreted</keyword>
<reference evidence="7" key="1">
    <citation type="journal article" date="1999" name="J. Bacteriol.">
        <title>Genetic diversity of the streptococcal competence (com) locus.</title>
        <authorList>
            <person name="Whatmore A.M."/>
        </authorList>
    </citation>
    <scope>NUCLEOTIDE SEQUENCE</scope>
    <source>
        <strain evidence="7">Pn59</strain>
    </source>
</reference>
<dbReference type="NCBIfam" id="NF033214">
    <property type="entry name" value="ComC_Streptocco"/>
    <property type="match status" value="1"/>
</dbReference>
<evidence type="ECO:0000256" key="3">
    <source>
        <dbReference type="ARBA" id="ARBA00009039"/>
    </source>
</evidence>
<comment type="similarity">
    <text evidence="3">Belongs to the ComC family.</text>
</comment>
<accession>Q9X9B7</accession>